<reference evidence="1 2" key="1">
    <citation type="submission" date="2019-04" db="EMBL/GenBank/DDBJ databases">
        <title>Genomic characterization of Staphylococcus petrasii strains.</title>
        <authorList>
            <person name="Vrbovska V."/>
            <person name="Kovarovic V."/>
            <person name="Maslanova I."/>
            <person name="Indrakova A."/>
            <person name="Petras P."/>
            <person name="Sedo O."/>
            <person name="Svec P."/>
            <person name="Fisarova L."/>
            <person name="Sedlacek I."/>
            <person name="Doskar J."/>
            <person name="Pantucek R."/>
        </authorList>
    </citation>
    <scope>NUCLEOTIDE SEQUENCE [LARGE SCALE GENOMIC DNA]</scope>
    <source>
        <strain evidence="1 2">CCM 8421</strain>
    </source>
</reference>
<name>A0ABY2KC90_9STAP</name>
<accession>A0ABY2KC90</accession>
<comment type="caution">
    <text evidence="1">The sequence shown here is derived from an EMBL/GenBank/DDBJ whole genome shotgun (WGS) entry which is preliminary data.</text>
</comment>
<gene>
    <name evidence="1" type="ORF">E2556_10685</name>
</gene>
<evidence type="ECO:0000313" key="1">
    <source>
        <dbReference type="EMBL" id="TGA73531.1"/>
    </source>
</evidence>
<keyword evidence="2" id="KW-1185">Reference proteome</keyword>
<protein>
    <recommendedName>
        <fullName evidence="3">Phage protein</fullName>
    </recommendedName>
</protein>
<sequence>MKFSQSQVNQYLTIVNDQNPLHNTIVPGQLVADYVMNECGVEWQNYKIKYFQTIYIDEVIAFFVRSENEIVVCSEENGVKLVIIMN</sequence>
<evidence type="ECO:0008006" key="3">
    <source>
        <dbReference type="Google" id="ProtNLM"/>
    </source>
</evidence>
<dbReference type="RefSeq" id="WP_103329597.1">
    <property type="nucleotide sequence ID" value="NZ_PPRD01000072.1"/>
</dbReference>
<organism evidence="1 2">
    <name type="scientific">Staphylococcus croceilyticus</name>
    <dbReference type="NCBI Taxonomy" id="319942"/>
    <lineage>
        <taxon>Bacteria</taxon>
        <taxon>Bacillati</taxon>
        <taxon>Bacillota</taxon>
        <taxon>Bacilli</taxon>
        <taxon>Bacillales</taxon>
        <taxon>Staphylococcaceae</taxon>
        <taxon>Staphylococcus</taxon>
    </lineage>
</organism>
<evidence type="ECO:0000313" key="2">
    <source>
        <dbReference type="Proteomes" id="UP000298482"/>
    </source>
</evidence>
<dbReference type="EMBL" id="SRJF01000018">
    <property type="protein sequence ID" value="TGA73531.1"/>
    <property type="molecule type" value="Genomic_DNA"/>
</dbReference>
<dbReference type="Proteomes" id="UP000298482">
    <property type="component" value="Unassembled WGS sequence"/>
</dbReference>
<proteinExistence type="predicted"/>